<comment type="catalytic activity">
    <reaction evidence="7 9">
        <text>lipid IVA (E. coli) + CMP-3-deoxy-beta-D-manno-octulosonate = alpha-Kdo-(2-&gt;6)-lipid IVA (E. coli) + CMP + H(+)</text>
        <dbReference type="Rhea" id="RHEA:28066"/>
        <dbReference type="ChEBI" id="CHEBI:15378"/>
        <dbReference type="ChEBI" id="CHEBI:58603"/>
        <dbReference type="ChEBI" id="CHEBI:60364"/>
        <dbReference type="ChEBI" id="CHEBI:60377"/>
        <dbReference type="ChEBI" id="CHEBI:85987"/>
        <dbReference type="EC" id="2.4.99.12"/>
    </reaction>
</comment>
<feature type="active site" description="Proton acceptor" evidence="8">
    <location>
        <position position="61"/>
    </location>
</feature>
<dbReference type="Gene3D" id="3.40.50.2000">
    <property type="entry name" value="Glycogen Phosphorylase B"/>
    <property type="match status" value="1"/>
</dbReference>
<evidence type="ECO:0000256" key="1">
    <source>
        <dbReference type="ARBA" id="ARBA00003394"/>
    </source>
</evidence>
<name>A0A5J6MDF9_9PROT</name>
<evidence type="ECO:0000256" key="4">
    <source>
        <dbReference type="ARBA" id="ARBA00019077"/>
    </source>
</evidence>
<evidence type="ECO:0000256" key="3">
    <source>
        <dbReference type="ARBA" id="ARBA00012621"/>
    </source>
</evidence>
<dbReference type="Pfam" id="PF04413">
    <property type="entry name" value="Glycos_transf_N"/>
    <property type="match status" value="1"/>
</dbReference>
<keyword evidence="9" id="KW-0472">Membrane</keyword>
<dbReference type="Proteomes" id="UP000326202">
    <property type="component" value="Chromosome"/>
</dbReference>
<evidence type="ECO:0000256" key="5">
    <source>
        <dbReference type="ARBA" id="ARBA00022679"/>
    </source>
</evidence>
<dbReference type="AlphaFoldDB" id="A0A5J6MDF9"/>
<dbReference type="Gene3D" id="3.40.50.11720">
    <property type="entry name" value="3-Deoxy-D-manno-octulosonic-acid transferase, N-terminal domain"/>
    <property type="match status" value="1"/>
</dbReference>
<dbReference type="InterPro" id="IPR039901">
    <property type="entry name" value="Kdotransferase"/>
</dbReference>
<dbReference type="GO" id="GO:0043842">
    <property type="term" value="F:Kdo transferase activity"/>
    <property type="evidence" value="ECO:0007669"/>
    <property type="project" value="UniProtKB-EC"/>
</dbReference>
<sequence>MMATLYRAATGLAGPWLERHLERRAALGKEDKARLGERKGETGIARPSGPLLWLHGASIGETQSLLPLIEVLRRRQPTLQLLVTCNTVSAASLLTSALPPGAIQQYLPLDRRAWVERFLDHWRPDAGVIADSELWPNLLLATQARALPLALVNGRLSERSFRRWRWLRGFARRILGAFAVIATIDEAQRQHFLGLGAPQAVAIGNLKAAAALPACDEAELARFRASIAGRPVILLASSHEPEERLLATALAPHLTAEIAPLLLVAPRHPARGDALLTLLRPLLALGGKLRRRSLGGLPGPKDRIYLADSLGEMGLWFRLADLVIMGGSLVDKGGHNPIEPALLGRAILTGPHIGNFADLYERLAEAGGCRILPDAPSLASAAIALLGDTGARSELAAAAQRFSQAEAQVLDRSLAALAPILQALDTAKAVHVIP</sequence>
<comment type="similarity">
    <text evidence="9">Belongs to the glycosyltransferase group 1 family.</text>
</comment>
<comment type="subcellular location">
    <subcellularLocation>
        <location evidence="9">Cell membrane</location>
    </subcellularLocation>
</comment>
<gene>
    <name evidence="11" type="ORF">FRZ44_07480</name>
</gene>
<reference evidence="11 12" key="1">
    <citation type="submission" date="2019-08" db="EMBL/GenBank/DDBJ databases">
        <title>Hyperibacter terrae gen. nov., sp. nov. and Hyperibacter viscosus sp. nov., two new members in the family Rhodospirillaceae isolated from the rhizosphere of Hypericum perforatum.</title>
        <authorList>
            <person name="Noviana Z."/>
        </authorList>
    </citation>
    <scope>NUCLEOTIDE SEQUENCE [LARGE SCALE GENOMIC DNA]</scope>
    <source>
        <strain evidence="11 12">R5913</strain>
    </source>
</reference>
<evidence type="ECO:0000256" key="2">
    <source>
        <dbReference type="ARBA" id="ARBA00004713"/>
    </source>
</evidence>
<dbReference type="RefSeq" id="WP_151175913.1">
    <property type="nucleotide sequence ID" value="NZ_CP042906.1"/>
</dbReference>
<dbReference type="UniPathway" id="UPA00958"/>
<dbReference type="SUPFAM" id="SSF53756">
    <property type="entry name" value="UDP-Glycosyltransferase/glycogen phosphorylase"/>
    <property type="match status" value="1"/>
</dbReference>
<accession>A0A5J6MDF9</accession>
<dbReference type="EMBL" id="CP042906">
    <property type="protein sequence ID" value="QEX15464.1"/>
    <property type="molecule type" value="Genomic_DNA"/>
</dbReference>
<evidence type="ECO:0000259" key="10">
    <source>
        <dbReference type="Pfam" id="PF04413"/>
    </source>
</evidence>
<dbReference type="GO" id="GO:0005886">
    <property type="term" value="C:plasma membrane"/>
    <property type="evidence" value="ECO:0007669"/>
    <property type="project" value="UniProtKB-SubCell"/>
</dbReference>
<keyword evidence="12" id="KW-1185">Reference proteome</keyword>
<keyword evidence="5 9" id="KW-0808">Transferase</keyword>
<dbReference type="KEGG" id="htq:FRZ44_07480"/>
<comment type="pathway">
    <text evidence="2 9">Bacterial outer membrane biogenesis; LPS core biosynthesis.</text>
</comment>
<evidence type="ECO:0000256" key="9">
    <source>
        <dbReference type="RuleBase" id="RU365103"/>
    </source>
</evidence>
<dbReference type="GO" id="GO:0009245">
    <property type="term" value="P:lipid A biosynthetic process"/>
    <property type="evidence" value="ECO:0007669"/>
    <property type="project" value="TreeGrafter"/>
</dbReference>
<keyword evidence="9" id="KW-1003">Cell membrane</keyword>
<dbReference type="OrthoDB" id="9789797at2"/>
<dbReference type="EC" id="2.4.99.12" evidence="3 9"/>
<proteinExistence type="inferred from homology"/>
<dbReference type="PANTHER" id="PTHR42755:SF1">
    <property type="entry name" value="3-DEOXY-D-MANNO-OCTULOSONIC ACID TRANSFERASE, MITOCHONDRIAL-RELATED"/>
    <property type="match status" value="1"/>
</dbReference>
<dbReference type="PANTHER" id="PTHR42755">
    <property type="entry name" value="3-DEOXY-MANNO-OCTULOSONATE CYTIDYLYLTRANSFERASE"/>
    <property type="match status" value="1"/>
</dbReference>
<evidence type="ECO:0000256" key="7">
    <source>
        <dbReference type="ARBA" id="ARBA00049183"/>
    </source>
</evidence>
<evidence type="ECO:0000256" key="6">
    <source>
        <dbReference type="ARBA" id="ARBA00031445"/>
    </source>
</evidence>
<dbReference type="InterPro" id="IPR007507">
    <property type="entry name" value="Glycos_transf_N"/>
</dbReference>
<dbReference type="InterPro" id="IPR038107">
    <property type="entry name" value="Glycos_transf_N_sf"/>
</dbReference>
<keyword evidence="9" id="KW-0448">Lipopolysaccharide biosynthesis</keyword>
<organism evidence="11 12">
    <name type="scientific">Hypericibacter terrae</name>
    <dbReference type="NCBI Taxonomy" id="2602015"/>
    <lineage>
        <taxon>Bacteria</taxon>
        <taxon>Pseudomonadati</taxon>
        <taxon>Pseudomonadota</taxon>
        <taxon>Alphaproteobacteria</taxon>
        <taxon>Rhodospirillales</taxon>
        <taxon>Dongiaceae</taxon>
        <taxon>Hypericibacter</taxon>
    </lineage>
</organism>
<protein>
    <recommendedName>
        <fullName evidence="4 9">3-deoxy-D-manno-octulosonic acid transferase</fullName>
        <shortName evidence="9">Kdo transferase</shortName>
        <ecNumber evidence="3 9">2.4.99.12</ecNumber>
    </recommendedName>
    <alternativeName>
        <fullName evidence="6 9">Lipid IV(A) 3-deoxy-D-manno-octulosonic acid transferase</fullName>
    </alternativeName>
</protein>
<evidence type="ECO:0000313" key="12">
    <source>
        <dbReference type="Proteomes" id="UP000326202"/>
    </source>
</evidence>
<dbReference type="GO" id="GO:0009244">
    <property type="term" value="P:lipopolysaccharide core region biosynthetic process"/>
    <property type="evidence" value="ECO:0007669"/>
    <property type="project" value="UniProtKB-UniRule"/>
</dbReference>
<feature type="domain" description="3-deoxy-D-manno-octulosonic-acid transferase N-terminal" evidence="10">
    <location>
        <begin position="34"/>
        <end position="208"/>
    </location>
</feature>
<evidence type="ECO:0000313" key="11">
    <source>
        <dbReference type="EMBL" id="QEX15464.1"/>
    </source>
</evidence>
<comment type="function">
    <text evidence="1 9">Involved in lipopolysaccharide (LPS) biosynthesis. Catalyzes the transfer of 3-deoxy-D-manno-octulosonate (Kdo) residue(s) from CMP-Kdo to lipid IV(A), the tetraacyldisaccharide-1,4'-bisphosphate precursor of lipid A.</text>
</comment>
<evidence type="ECO:0000256" key="8">
    <source>
        <dbReference type="PIRSR" id="PIRSR639901-1"/>
    </source>
</evidence>